<name>A0A8H6VEV4_9PEZI</name>
<protein>
    <recommendedName>
        <fullName evidence="4">BTB domain-containing protein</fullName>
    </recommendedName>
</protein>
<dbReference type="Proteomes" id="UP000660729">
    <property type="component" value="Unassembled WGS sequence"/>
</dbReference>
<sequence>MDEDFSFYAPPPRPRRILPTVGPLEPYLETSEAMADPFSWRLPSSPIGWQDYQEESDLVVAQDRVSPLQSDAVRALTNNWQFPIADDFSDGWDKELKSPPKPRKDAGYMSKDSPFSLDMLPPDMSFLDWFPKGNATITYLNDLGDMESISELSPWIIEERSLLLAQAFEESNTGPQLHLEPLTPLSARPFLQYLYTGAYSLPTANGEPFQDVPTSLLIHCQLYRLADIYDLSELKTQANLNIIRQCEFGCSSPDKPIDLCAAIEYMYKNMRDSANVIDTVTNYCVTCFLSHGLADDFEFRRLAYDLRPFHQELCKVSMNRQFEDEGTAQAIIQMPFKPYVPETYASREDGFGRVTNQDVVYHFHGGDTFGSSPKKRKMPEIAPTPSAGGLSLAFRSKHDNEVIQVKKEESPTANKKRTIDPEAEAEDAQNENVTAAANWVFSLAARKPAPAVKEEASEDQKCGIIAESGYEVIAGPAQVEALSSDNDSDAETLVVVDRPASAAYEESLPIRNRSAASSMTAVERQESSDSEWDIV</sequence>
<feature type="region of interest" description="Disordered" evidence="1">
    <location>
        <begin position="407"/>
        <end position="430"/>
    </location>
</feature>
<proteinExistence type="predicted"/>
<dbReference type="InterPro" id="IPR011333">
    <property type="entry name" value="SKP1/BTB/POZ_sf"/>
</dbReference>
<dbReference type="Gene3D" id="3.30.710.10">
    <property type="entry name" value="Potassium Channel Kv1.1, Chain A"/>
    <property type="match status" value="1"/>
</dbReference>
<keyword evidence="3" id="KW-1185">Reference proteome</keyword>
<evidence type="ECO:0000313" key="2">
    <source>
        <dbReference type="EMBL" id="KAF7187902.1"/>
    </source>
</evidence>
<dbReference type="AlphaFoldDB" id="A0A8H6VEV4"/>
<accession>A0A8H6VEV4</accession>
<gene>
    <name evidence="2" type="ORF">HII31_10802</name>
</gene>
<reference evidence="2" key="1">
    <citation type="submission" date="2020-04" db="EMBL/GenBank/DDBJ databases">
        <title>Draft genome resource of the tomato pathogen Pseudocercospora fuligena.</title>
        <authorList>
            <person name="Zaccaron A."/>
        </authorList>
    </citation>
    <scope>NUCLEOTIDE SEQUENCE</scope>
    <source>
        <strain evidence="2">PF001</strain>
    </source>
</reference>
<evidence type="ECO:0000313" key="3">
    <source>
        <dbReference type="Proteomes" id="UP000660729"/>
    </source>
</evidence>
<evidence type="ECO:0008006" key="4">
    <source>
        <dbReference type="Google" id="ProtNLM"/>
    </source>
</evidence>
<organism evidence="2 3">
    <name type="scientific">Pseudocercospora fuligena</name>
    <dbReference type="NCBI Taxonomy" id="685502"/>
    <lineage>
        <taxon>Eukaryota</taxon>
        <taxon>Fungi</taxon>
        <taxon>Dikarya</taxon>
        <taxon>Ascomycota</taxon>
        <taxon>Pezizomycotina</taxon>
        <taxon>Dothideomycetes</taxon>
        <taxon>Dothideomycetidae</taxon>
        <taxon>Mycosphaerellales</taxon>
        <taxon>Mycosphaerellaceae</taxon>
        <taxon>Pseudocercospora</taxon>
    </lineage>
</organism>
<evidence type="ECO:0000256" key="1">
    <source>
        <dbReference type="SAM" id="MobiDB-lite"/>
    </source>
</evidence>
<dbReference type="OrthoDB" id="3945102at2759"/>
<comment type="caution">
    <text evidence="2">The sequence shown here is derived from an EMBL/GenBank/DDBJ whole genome shotgun (WGS) entry which is preliminary data.</text>
</comment>
<dbReference type="EMBL" id="JABCIY010000219">
    <property type="protein sequence ID" value="KAF7187902.1"/>
    <property type="molecule type" value="Genomic_DNA"/>
</dbReference>
<feature type="region of interest" description="Disordered" evidence="1">
    <location>
        <begin position="513"/>
        <end position="535"/>
    </location>
</feature>